<dbReference type="InterPro" id="IPR020616">
    <property type="entry name" value="Thiolase_N"/>
</dbReference>
<organism evidence="9 10">
    <name type="scientific">Cyprinus carpio carpio</name>
    <dbReference type="NCBI Taxonomy" id="630221"/>
    <lineage>
        <taxon>Eukaryota</taxon>
        <taxon>Metazoa</taxon>
        <taxon>Chordata</taxon>
        <taxon>Craniata</taxon>
        <taxon>Vertebrata</taxon>
        <taxon>Euteleostomi</taxon>
        <taxon>Actinopterygii</taxon>
        <taxon>Neopterygii</taxon>
        <taxon>Teleostei</taxon>
        <taxon>Ostariophysi</taxon>
        <taxon>Cypriniformes</taxon>
        <taxon>Cyprinidae</taxon>
        <taxon>Cyprininae</taxon>
        <taxon>Cyprinus</taxon>
    </lineage>
</organism>
<reference evidence="9" key="1">
    <citation type="submission" date="2025-08" db="UniProtKB">
        <authorList>
            <consortium name="Ensembl"/>
        </authorList>
    </citation>
    <scope>IDENTIFICATION</scope>
</reference>
<dbReference type="Pfam" id="PF02803">
    <property type="entry name" value="Thiolase_C"/>
    <property type="match status" value="1"/>
</dbReference>
<keyword evidence="4 6" id="KW-0012">Acyltransferase</keyword>
<dbReference type="GO" id="GO:0016747">
    <property type="term" value="F:acyltransferase activity, transferring groups other than amino-acyl groups"/>
    <property type="evidence" value="ECO:0007669"/>
    <property type="project" value="InterPro"/>
</dbReference>
<dbReference type="SUPFAM" id="SSF53901">
    <property type="entry name" value="Thiolase-like"/>
    <property type="match status" value="2"/>
</dbReference>
<proteinExistence type="inferred from homology"/>
<evidence type="ECO:0000313" key="9">
    <source>
        <dbReference type="Ensembl" id="ENSCCRP00000143408.1"/>
    </source>
</evidence>
<comment type="similarity">
    <text evidence="2 6">Belongs to the thiolase-like superfamily. Thiolase family.</text>
</comment>
<dbReference type="Pfam" id="PF00108">
    <property type="entry name" value="Thiolase_N"/>
    <property type="match status" value="1"/>
</dbReference>
<reference evidence="9" key="2">
    <citation type="submission" date="2025-09" db="UniProtKB">
        <authorList>
            <consortium name="Ensembl"/>
        </authorList>
    </citation>
    <scope>IDENTIFICATION</scope>
</reference>
<dbReference type="GeneTree" id="ENSGT01030000234626"/>
<dbReference type="PANTHER" id="PTHR18919">
    <property type="entry name" value="ACETYL-COA C-ACYLTRANSFERASE"/>
    <property type="match status" value="1"/>
</dbReference>
<evidence type="ECO:0000259" key="7">
    <source>
        <dbReference type="Pfam" id="PF00108"/>
    </source>
</evidence>
<keyword evidence="10" id="KW-1185">Reference proteome</keyword>
<feature type="domain" description="Thiolase N-terminal" evidence="7">
    <location>
        <begin position="7"/>
        <end position="254"/>
    </location>
</feature>
<dbReference type="InterPro" id="IPR020610">
    <property type="entry name" value="Thiolase_AS"/>
</dbReference>
<feature type="domain" description="Thiolase C-terminal" evidence="8">
    <location>
        <begin position="261"/>
        <end position="383"/>
    </location>
</feature>
<dbReference type="PROSITE" id="PS00737">
    <property type="entry name" value="THIOLASE_2"/>
    <property type="match status" value="1"/>
</dbReference>
<name>A0A9J8AGX5_CYPCA</name>
<dbReference type="FunFam" id="3.40.47.10:FF:000010">
    <property type="entry name" value="Acetyl-CoA acetyltransferase (Thiolase)"/>
    <property type="match status" value="1"/>
</dbReference>
<feature type="active site" description="Proton acceptor" evidence="5">
    <location>
        <position position="370"/>
    </location>
</feature>
<accession>A0A9J8AGX5</accession>
<dbReference type="PROSITE" id="PS00099">
    <property type="entry name" value="THIOLASE_3"/>
    <property type="match status" value="1"/>
</dbReference>
<evidence type="ECO:0000256" key="6">
    <source>
        <dbReference type="RuleBase" id="RU003557"/>
    </source>
</evidence>
<dbReference type="InterPro" id="IPR016039">
    <property type="entry name" value="Thiolase-like"/>
</dbReference>
<keyword evidence="3 6" id="KW-0808">Transferase</keyword>
<dbReference type="InterPro" id="IPR020617">
    <property type="entry name" value="Thiolase_C"/>
</dbReference>
<dbReference type="NCBIfam" id="TIGR01930">
    <property type="entry name" value="AcCoA-C-Actrans"/>
    <property type="match status" value="1"/>
</dbReference>
<evidence type="ECO:0000313" key="10">
    <source>
        <dbReference type="Proteomes" id="UP001108240"/>
    </source>
</evidence>
<evidence type="ECO:0000256" key="5">
    <source>
        <dbReference type="PIRSR" id="PIRSR000429-1"/>
    </source>
</evidence>
<dbReference type="OMA" id="MSQAEFY"/>
<evidence type="ECO:0000259" key="8">
    <source>
        <dbReference type="Pfam" id="PF02803"/>
    </source>
</evidence>
<dbReference type="CDD" id="cd00751">
    <property type="entry name" value="thiolase"/>
    <property type="match status" value="1"/>
</dbReference>
<evidence type="ECO:0000256" key="2">
    <source>
        <dbReference type="ARBA" id="ARBA00010982"/>
    </source>
</evidence>
<protein>
    <submittedName>
        <fullName evidence="9">Acetyl-CoA acetyltransferase 2</fullName>
    </submittedName>
</protein>
<dbReference type="Ensembl" id="ENSCCRT00000159561.1">
    <property type="protein sequence ID" value="ENSCCRP00000143408.1"/>
    <property type="gene ID" value="ENSCCRG00000072282.1"/>
</dbReference>
<evidence type="ECO:0000256" key="1">
    <source>
        <dbReference type="ARBA" id="ARBA00005189"/>
    </source>
</evidence>
<dbReference type="Gene3D" id="3.40.47.10">
    <property type="match status" value="2"/>
</dbReference>
<dbReference type="AlphaFoldDB" id="A0A9J8AGX5"/>
<feature type="active site" description="Acyl-thioester intermediate" evidence="5">
    <location>
        <position position="79"/>
    </location>
</feature>
<dbReference type="InterPro" id="IPR002155">
    <property type="entry name" value="Thiolase"/>
</dbReference>
<dbReference type="PANTHER" id="PTHR18919:SF107">
    <property type="entry name" value="ACETYL-COA ACETYLTRANSFERASE, CYTOSOLIC"/>
    <property type="match status" value="1"/>
</dbReference>
<dbReference type="PIRSF" id="PIRSF000429">
    <property type="entry name" value="Ac-CoA_Ac_transf"/>
    <property type="match status" value="1"/>
</dbReference>
<sequence length="384" mass="40364">MVQKKRSFNGAFSSVPLNDLGTLVIKDVLKRANVKPEEVSEVIMGHVLTAGHGQNPARQASVAAGIPYSVPAWSCQMICGSGLKAVCLGAQSIMTKESTIVVAGGMESMSQAPHIVQMRSGVKMGDSTLQDSILTDGLTDAFYNYHMGVTAENVAKQWGVSREAQDQFAVTSQNRTEAAQKAGDFDQEIVPVTVPSRKGPVEVKADEFPRHSSNIDAMSKLKPCFVKDGCGTVTAGNASGINDGAAATVLMSQSEAQRRGLKPMARITSWAQAGLDPSVMGTGPIPAIRKAVDKAGWKLDEVDLFEINEAFAAQSIAVVKELGLNPDKVNVCGGAISLGHPLGMSGCRVLVTLLHALQRTGGRKGIASLCIGGGMGIAMCVERE</sequence>
<dbReference type="Proteomes" id="UP001108240">
    <property type="component" value="Unplaced"/>
</dbReference>
<feature type="active site" description="Proton acceptor" evidence="5">
    <location>
        <position position="340"/>
    </location>
</feature>
<dbReference type="InterPro" id="IPR020613">
    <property type="entry name" value="Thiolase_CS"/>
</dbReference>
<evidence type="ECO:0000256" key="3">
    <source>
        <dbReference type="ARBA" id="ARBA00022679"/>
    </source>
</evidence>
<comment type="pathway">
    <text evidence="1">Lipid metabolism.</text>
</comment>
<evidence type="ECO:0000256" key="4">
    <source>
        <dbReference type="ARBA" id="ARBA00023315"/>
    </source>
</evidence>